<dbReference type="EMBL" id="JAAMPI010000974">
    <property type="protein sequence ID" value="KAF4627414.1"/>
    <property type="molecule type" value="Genomic_DNA"/>
</dbReference>
<organism evidence="1 2">
    <name type="scientific">Cudoniella acicularis</name>
    <dbReference type="NCBI Taxonomy" id="354080"/>
    <lineage>
        <taxon>Eukaryota</taxon>
        <taxon>Fungi</taxon>
        <taxon>Dikarya</taxon>
        <taxon>Ascomycota</taxon>
        <taxon>Pezizomycotina</taxon>
        <taxon>Leotiomycetes</taxon>
        <taxon>Helotiales</taxon>
        <taxon>Tricladiaceae</taxon>
        <taxon>Cudoniella</taxon>
    </lineage>
</organism>
<sequence length="296" mass="33441">MSTKSRTHTLEPGSLRHRILARPSSYAPPIQWGPELLNDIDCDLLPTSTDDDCNNSTIPVIEDARVADALDVLSSARVRKNKDEAARGLFRLLIPTDQSAFKASSFSPHLLFDGKPVAPTPSPLLFRSTATSRPIFAFVDKTWLSDQRYKVFRRHTVKTAYKIVQSMIKLDFDPYIAGLLLSMAQNSCSFTADDEIQVHVFSPSTDHKSLTQYSSNVSRQYLRKWEKSYESSSCRLTITRKKLPFDQPNAIIQAMCKIEKPHAYSLGTLVSPQKRKVMSDITNRLDKSPAVKRVRH</sequence>
<dbReference type="OrthoDB" id="3509790at2759"/>
<protein>
    <submittedName>
        <fullName evidence="1">Uncharacterized protein</fullName>
    </submittedName>
</protein>
<proteinExistence type="predicted"/>
<reference evidence="1 2" key="1">
    <citation type="submission" date="2020-03" db="EMBL/GenBank/DDBJ databases">
        <title>Draft Genome Sequence of Cudoniella acicularis.</title>
        <authorList>
            <person name="Buettner E."/>
            <person name="Kellner H."/>
        </authorList>
    </citation>
    <scope>NUCLEOTIDE SEQUENCE [LARGE SCALE GENOMIC DNA]</scope>
    <source>
        <strain evidence="1 2">DSM 108380</strain>
    </source>
</reference>
<dbReference type="Proteomes" id="UP000566819">
    <property type="component" value="Unassembled WGS sequence"/>
</dbReference>
<accession>A0A8H4REW5</accession>
<gene>
    <name evidence="1" type="ORF">G7Y89_g10744</name>
</gene>
<dbReference type="AlphaFoldDB" id="A0A8H4REW5"/>
<comment type="caution">
    <text evidence="1">The sequence shown here is derived from an EMBL/GenBank/DDBJ whole genome shotgun (WGS) entry which is preliminary data.</text>
</comment>
<name>A0A8H4REW5_9HELO</name>
<evidence type="ECO:0000313" key="2">
    <source>
        <dbReference type="Proteomes" id="UP000566819"/>
    </source>
</evidence>
<keyword evidence="2" id="KW-1185">Reference proteome</keyword>
<evidence type="ECO:0000313" key="1">
    <source>
        <dbReference type="EMBL" id="KAF4627414.1"/>
    </source>
</evidence>